<evidence type="ECO:0000256" key="3">
    <source>
        <dbReference type="PROSITE-ProRule" id="PRU00176"/>
    </source>
</evidence>
<dbReference type="PANTHER" id="PTHR47640">
    <property type="entry name" value="TRNA SELENOCYSTEINE 1-ASSOCIATED PROTEIN 1-RELATED-RELATED"/>
    <property type="match status" value="1"/>
</dbReference>
<evidence type="ECO:0000313" key="7">
    <source>
        <dbReference type="Proteomes" id="UP000823674"/>
    </source>
</evidence>
<reference evidence="6 7" key="1">
    <citation type="submission" date="2021-03" db="EMBL/GenBank/DDBJ databases">
        <authorList>
            <person name="King G.J."/>
            <person name="Bancroft I."/>
            <person name="Baten A."/>
            <person name="Bloomfield J."/>
            <person name="Borpatragohain P."/>
            <person name="He Z."/>
            <person name="Irish N."/>
            <person name="Irwin J."/>
            <person name="Liu K."/>
            <person name="Mauleon R.P."/>
            <person name="Moore J."/>
            <person name="Morris R."/>
            <person name="Ostergaard L."/>
            <person name="Wang B."/>
            <person name="Wells R."/>
        </authorList>
    </citation>
    <scope>NUCLEOTIDE SEQUENCE [LARGE SCALE GENOMIC DNA]</scope>
    <source>
        <strain evidence="6">R-o-18</strain>
        <tissue evidence="6">Leaf</tissue>
    </source>
</reference>
<dbReference type="CDD" id="cd12345">
    <property type="entry name" value="RRM2_SECp43_like"/>
    <property type="match status" value="1"/>
</dbReference>
<feature type="domain" description="RRM" evidence="5">
    <location>
        <begin position="157"/>
        <end position="236"/>
    </location>
</feature>
<sequence>MQQPPQNAAGAGQQIPSDQQAYHQQQLSWMMQQQQGQQWNQQSAPSQGQQPYGSQNPGSDNEIRSLWIGALQPWMDESYIMTVFAQAGEVQSAKVIRNKLTGMCEGYGFVEFANHAAAERVLQTYNGTQMPNSDQTFRLNWAQAGAGERRQAEGPEYTIFVGDLAPEVTDFMLAETFSNVYASVKGAKVMMDRSTGRTKGYGFVRFGDESEQMRAMGEMNGQYCSSRPMRLGPAANKKPLAMQPELTHVKIPPGKRCGFVQYATRASAEHALLNLNGTQLGGQSIRLSWGRSPNNQAQPHQAQWNNGGGGYYGYPPQPQGFEPYGHGAPRPQDPSAYYGGGYGGYGNYQQQRQILPNVKNFERINNTSFFYQSLGQWAKYISVIVES</sequence>
<proteinExistence type="predicted"/>
<feature type="compositionally biased region" description="Low complexity" evidence="4">
    <location>
        <begin position="24"/>
        <end position="59"/>
    </location>
</feature>
<protein>
    <recommendedName>
        <fullName evidence="5">RRM domain-containing protein</fullName>
    </recommendedName>
</protein>
<comment type="caution">
    <text evidence="6">The sequence shown here is derived from an EMBL/GenBank/DDBJ whole genome shotgun (WGS) entry which is preliminary data.</text>
</comment>
<dbReference type="Pfam" id="PF00076">
    <property type="entry name" value="RRM_1"/>
    <property type="match status" value="3"/>
</dbReference>
<dbReference type="SUPFAM" id="SSF54928">
    <property type="entry name" value="RNA-binding domain, RBD"/>
    <property type="match status" value="2"/>
</dbReference>
<dbReference type="Gene3D" id="3.30.70.330">
    <property type="match status" value="3"/>
</dbReference>
<name>A0ABQ7KP41_BRACM</name>
<feature type="compositionally biased region" description="Low complexity" evidence="4">
    <location>
        <begin position="1"/>
        <end position="14"/>
    </location>
</feature>
<feature type="region of interest" description="Disordered" evidence="4">
    <location>
        <begin position="1"/>
        <end position="61"/>
    </location>
</feature>
<evidence type="ECO:0000256" key="2">
    <source>
        <dbReference type="ARBA" id="ARBA00022884"/>
    </source>
</evidence>
<evidence type="ECO:0000313" key="6">
    <source>
        <dbReference type="EMBL" id="KAG5375994.1"/>
    </source>
</evidence>
<keyword evidence="1" id="KW-0507">mRNA processing</keyword>
<dbReference type="EMBL" id="JADBGQ010000010">
    <property type="protein sequence ID" value="KAG5375994.1"/>
    <property type="molecule type" value="Genomic_DNA"/>
</dbReference>
<feature type="domain" description="RRM" evidence="5">
    <location>
        <begin position="64"/>
        <end position="144"/>
    </location>
</feature>
<keyword evidence="7" id="KW-1185">Reference proteome</keyword>
<evidence type="ECO:0000256" key="1">
    <source>
        <dbReference type="ARBA" id="ARBA00022664"/>
    </source>
</evidence>
<dbReference type="InterPro" id="IPR000504">
    <property type="entry name" value="RRM_dom"/>
</dbReference>
<evidence type="ECO:0000259" key="5">
    <source>
        <dbReference type="PROSITE" id="PS50102"/>
    </source>
</evidence>
<dbReference type="CDD" id="cd12344">
    <property type="entry name" value="RRM1_SECp43_like"/>
    <property type="match status" value="1"/>
</dbReference>
<dbReference type="InterPro" id="IPR012677">
    <property type="entry name" value="Nucleotide-bd_a/b_plait_sf"/>
</dbReference>
<keyword evidence="2 3" id="KW-0694">RNA-binding</keyword>
<dbReference type="SMART" id="SM00360">
    <property type="entry name" value="RRM"/>
    <property type="match status" value="3"/>
</dbReference>
<evidence type="ECO:0000256" key="4">
    <source>
        <dbReference type="SAM" id="MobiDB-lite"/>
    </source>
</evidence>
<dbReference type="PROSITE" id="PS50102">
    <property type="entry name" value="RRM"/>
    <property type="match status" value="2"/>
</dbReference>
<dbReference type="Proteomes" id="UP000823674">
    <property type="component" value="Chromosome A10"/>
</dbReference>
<organism evidence="6 7">
    <name type="scientific">Brassica rapa subsp. trilocularis</name>
    <dbReference type="NCBI Taxonomy" id="1813537"/>
    <lineage>
        <taxon>Eukaryota</taxon>
        <taxon>Viridiplantae</taxon>
        <taxon>Streptophyta</taxon>
        <taxon>Embryophyta</taxon>
        <taxon>Tracheophyta</taxon>
        <taxon>Spermatophyta</taxon>
        <taxon>Magnoliopsida</taxon>
        <taxon>eudicotyledons</taxon>
        <taxon>Gunneridae</taxon>
        <taxon>Pentapetalae</taxon>
        <taxon>rosids</taxon>
        <taxon>malvids</taxon>
        <taxon>Brassicales</taxon>
        <taxon>Brassicaceae</taxon>
        <taxon>Brassiceae</taxon>
        <taxon>Brassica</taxon>
    </lineage>
</organism>
<dbReference type="InterPro" id="IPR050825">
    <property type="entry name" value="RBM42_RBP45_47-like"/>
</dbReference>
<accession>A0ABQ7KP41</accession>
<gene>
    <name evidence="6" type="primary">A10p017980.1_BraROA</name>
    <name evidence="6" type="ORF">IGI04_040590</name>
</gene>
<dbReference type="PANTHER" id="PTHR47640:SF6">
    <property type="entry name" value="POLYADENYLATE-BINDING PROTEIN RBP45A"/>
    <property type="match status" value="1"/>
</dbReference>
<dbReference type="InterPro" id="IPR035979">
    <property type="entry name" value="RBD_domain_sf"/>
</dbReference>